<dbReference type="HOGENOM" id="CLU_3338830_0_0_14"/>
<accession>U4KSG3</accession>
<organism evidence="1 2">
    <name type="scientific">Acholeplasma brassicae</name>
    <dbReference type="NCBI Taxonomy" id="61635"/>
    <lineage>
        <taxon>Bacteria</taxon>
        <taxon>Bacillati</taxon>
        <taxon>Mycoplasmatota</taxon>
        <taxon>Mollicutes</taxon>
        <taxon>Acholeplasmatales</taxon>
        <taxon>Acholeplasmataceae</taxon>
        <taxon>Acholeplasma</taxon>
    </lineage>
</organism>
<sequence>MNSQIKTIIKTSNGYKDFRRLRNRILYSLNKDTPIKG</sequence>
<gene>
    <name evidence="1" type="ORF">BN85316070</name>
</gene>
<reference evidence="1 2" key="1">
    <citation type="journal article" date="2013" name="J. Mol. Microbiol. Biotechnol.">
        <title>Analysis of the Complete Genomes of Acholeplasma brassicae , A. palmae and A. laidlawii and Their Comparison to the Obligate Parasites from ' Candidatus Phytoplasma'.</title>
        <authorList>
            <person name="Kube M."/>
            <person name="Siewert C."/>
            <person name="Migdoll A.M."/>
            <person name="Duduk B."/>
            <person name="Holz S."/>
            <person name="Rabus R."/>
            <person name="Seemuller E."/>
            <person name="Mitrovic J."/>
            <person name="Muller I."/>
            <person name="Buttner C."/>
            <person name="Reinhardt R."/>
        </authorList>
    </citation>
    <scope>NUCLEOTIDE SEQUENCE [LARGE SCALE GENOMIC DNA]</scope>
    <source>
        <strain evidence="2">0502</strain>
    </source>
</reference>
<evidence type="ECO:0000313" key="1">
    <source>
        <dbReference type="EMBL" id="CCV66628.1"/>
    </source>
</evidence>
<name>U4KSG3_9MOLU</name>
<keyword evidence="2" id="KW-1185">Reference proteome</keyword>
<evidence type="ECO:0000313" key="2">
    <source>
        <dbReference type="Proteomes" id="UP000032737"/>
    </source>
</evidence>
<proteinExistence type="predicted"/>
<protein>
    <recommendedName>
        <fullName evidence="3">Transposase</fullName>
    </recommendedName>
</protein>
<dbReference type="AlphaFoldDB" id="U4KSG3"/>
<evidence type="ECO:0008006" key="3">
    <source>
        <dbReference type="Google" id="ProtNLM"/>
    </source>
</evidence>
<dbReference type="EMBL" id="FO681348">
    <property type="protein sequence ID" value="CCV66628.1"/>
    <property type="molecule type" value="Genomic_DNA"/>
</dbReference>
<dbReference type="Proteomes" id="UP000032737">
    <property type="component" value="Chromosome"/>
</dbReference>
<dbReference type="KEGG" id="abra:BN85316070"/>